<evidence type="ECO:0000313" key="3">
    <source>
        <dbReference type="Proteomes" id="UP000177698"/>
    </source>
</evidence>
<accession>A0A1F7IEB7</accession>
<organism evidence="2 3">
    <name type="scientific">Candidatus Roizmanbacteria bacterium RIFCSPLOWO2_01_FULL_37_12</name>
    <dbReference type="NCBI Taxonomy" id="1802056"/>
    <lineage>
        <taxon>Bacteria</taxon>
        <taxon>Candidatus Roizmaniibacteriota</taxon>
    </lineage>
</organism>
<comment type="caution">
    <text evidence="2">The sequence shown here is derived from an EMBL/GenBank/DDBJ whole genome shotgun (WGS) entry which is preliminary data.</text>
</comment>
<keyword evidence="1" id="KW-0472">Membrane</keyword>
<name>A0A1F7IEB7_9BACT</name>
<proteinExistence type="predicted"/>
<protein>
    <submittedName>
        <fullName evidence="2">Uncharacterized protein</fullName>
    </submittedName>
</protein>
<keyword evidence="1" id="KW-0812">Transmembrane</keyword>
<dbReference type="AlphaFoldDB" id="A0A1F7IEB7"/>
<gene>
    <name evidence="2" type="ORF">A2954_07520</name>
</gene>
<feature type="transmembrane region" description="Helical" evidence="1">
    <location>
        <begin position="20"/>
        <end position="48"/>
    </location>
</feature>
<dbReference type="STRING" id="1802056.A2954_07520"/>
<evidence type="ECO:0000313" key="2">
    <source>
        <dbReference type="EMBL" id="OGK41698.1"/>
    </source>
</evidence>
<dbReference type="Pfam" id="PF18895">
    <property type="entry name" value="T4SS_pilin"/>
    <property type="match status" value="1"/>
</dbReference>
<reference evidence="2 3" key="1">
    <citation type="journal article" date="2016" name="Nat. Commun.">
        <title>Thousands of microbial genomes shed light on interconnected biogeochemical processes in an aquifer system.</title>
        <authorList>
            <person name="Anantharaman K."/>
            <person name="Brown C.T."/>
            <person name="Hug L.A."/>
            <person name="Sharon I."/>
            <person name="Castelle C.J."/>
            <person name="Probst A.J."/>
            <person name="Thomas B.C."/>
            <person name="Singh A."/>
            <person name="Wilkins M.J."/>
            <person name="Karaoz U."/>
            <person name="Brodie E.L."/>
            <person name="Williams K.H."/>
            <person name="Hubbard S.S."/>
            <person name="Banfield J.F."/>
        </authorList>
    </citation>
    <scope>NUCLEOTIDE SEQUENCE [LARGE SCALE GENOMIC DNA]</scope>
</reference>
<feature type="transmembrane region" description="Helical" evidence="1">
    <location>
        <begin position="69"/>
        <end position="92"/>
    </location>
</feature>
<sequence>MQPGQIFGTIAAPTGAPKDLGVFIGGAIKIFIIVAGIFLLIYMLWGAFDWITSGGEKEKISKAQAKITNAVIGMFLVIVALTLFNLIAGNILKIIKVTPKGWEITLPTLR</sequence>
<keyword evidence="1" id="KW-1133">Transmembrane helix</keyword>
<dbReference type="EMBL" id="MGAG01000010">
    <property type="protein sequence ID" value="OGK41698.1"/>
    <property type="molecule type" value="Genomic_DNA"/>
</dbReference>
<dbReference type="Proteomes" id="UP000177698">
    <property type="component" value="Unassembled WGS sequence"/>
</dbReference>
<evidence type="ECO:0000256" key="1">
    <source>
        <dbReference type="SAM" id="Phobius"/>
    </source>
</evidence>
<dbReference type="InterPro" id="IPR043993">
    <property type="entry name" value="T4SS_pilin"/>
</dbReference>